<organism evidence="1 2">
    <name type="scientific">Riemerella anatipestifer</name>
    <name type="common">Moraxella anatipestifer</name>
    <dbReference type="NCBI Taxonomy" id="34085"/>
    <lineage>
        <taxon>Bacteria</taxon>
        <taxon>Pseudomonadati</taxon>
        <taxon>Bacteroidota</taxon>
        <taxon>Flavobacteriia</taxon>
        <taxon>Flavobacteriales</taxon>
        <taxon>Weeksellaceae</taxon>
        <taxon>Riemerella</taxon>
    </lineage>
</organism>
<protein>
    <submittedName>
        <fullName evidence="1">Uncharacterized protein</fullName>
    </submittedName>
</protein>
<evidence type="ECO:0000313" key="2">
    <source>
        <dbReference type="Proteomes" id="UP001207440"/>
    </source>
</evidence>
<reference evidence="1" key="1">
    <citation type="submission" date="2022-10" db="EMBL/GenBank/DDBJ databases">
        <title>Sifting through the core-genome to identify putative cross-protective antigens against Riemerella anatipestifer.</title>
        <authorList>
            <person name="Zheng X."/>
            <person name="Zhang W."/>
        </authorList>
    </citation>
    <scope>NUCLEOTIDE SEQUENCE</scope>
    <source>
        <strain evidence="1">ZWRA178</strain>
    </source>
</reference>
<dbReference type="EMBL" id="JAOZYT010000059">
    <property type="protein sequence ID" value="MCW0524398.1"/>
    <property type="molecule type" value="Genomic_DNA"/>
</dbReference>
<evidence type="ECO:0000313" key="1">
    <source>
        <dbReference type="EMBL" id="MCW0524398.1"/>
    </source>
</evidence>
<accession>A0AAP3AM03</accession>
<dbReference type="RefSeq" id="WP_127919961.1">
    <property type="nucleotide sequence ID" value="NZ_CP029760.1"/>
</dbReference>
<comment type="caution">
    <text evidence="1">The sequence shown here is derived from an EMBL/GenBank/DDBJ whole genome shotgun (WGS) entry which is preliminary data.</text>
</comment>
<name>A0AAP3AM03_RIEAN</name>
<sequence>MQNSLSEAELPDETSQSRRAVSGYFMIEPWTTEETNEYDKLFKTCQTMVGQKIEQIVFYLNEDDIDFTEQPNEYGKSLLNAIELKISSETYCLGNLFFGKSYNGLNIIAGKTTDFENVEDKKPIFYPSEIVGQQITKTEIYWTKSLWGNYFVPQEIEFRTTSHFLVCSAIEVNGGQVNTPLTDELLIVENDLCLKKFQLGEFGLEINDRYVFNSLDELIENEKNIS</sequence>
<dbReference type="AlphaFoldDB" id="A0AAP3AM03"/>
<dbReference type="Proteomes" id="UP001207440">
    <property type="component" value="Unassembled WGS sequence"/>
</dbReference>
<gene>
    <name evidence="1" type="ORF">OKE68_08735</name>
</gene>
<proteinExistence type="predicted"/>